<feature type="compositionally biased region" description="Basic and acidic residues" evidence="1">
    <location>
        <begin position="411"/>
        <end position="427"/>
    </location>
</feature>
<accession>A0A8J1XH84</accession>
<feature type="compositionally biased region" description="Polar residues" evidence="1">
    <location>
        <begin position="428"/>
        <end position="438"/>
    </location>
</feature>
<evidence type="ECO:0000256" key="1">
    <source>
        <dbReference type="SAM" id="MobiDB-lite"/>
    </source>
</evidence>
<dbReference type="Proteomes" id="UP000749559">
    <property type="component" value="Unassembled WGS sequence"/>
</dbReference>
<evidence type="ECO:0000313" key="3">
    <source>
        <dbReference type="Proteomes" id="UP000749559"/>
    </source>
</evidence>
<evidence type="ECO:0000313" key="2">
    <source>
        <dbReference type="EMBL" id="CAH1783556.1"/>
    </source>
</evidence>
<gene>
    <name evidence="2" type="ORF">OFUS_LOCUS9888</name>
</gene>
<organism evidence="2 3">
    <name type="scientific">Owenia fusiformis</name>
    <name type="common">Polychaete worm</name>
    <dbReference type="NCBI Taxonomy" id="6347"/>
    <lineage>
        <taxon>Eukaryota</taxon>
        <taxon>Metazoa</taxon>
        <taxon>Spiralia</taxon>
        <taxon>Lophotrochozoa</taxon>
        <taxon>Annelida</taxon>
        <taxon>Polychaeta</taxon>
        <taxon>Sedentaria</taxon>
        <taxon>Canalipalpata</taxon>
        <taxon>Sabellida</taxon>
        <taxon>Oweniida</taxon>
        <taxon>Oweniidae</taxon>
        <taxon>Owenia</taxon>
    </lineage>
</organism>
<name>A0A8J1XH84_OWEFU</name>
<proteinExistence type="predicted"/>
<keyword evidence="3" id="KW-1185">Reference proteome</keyword>
<feature type="region of interest" description="Disordered" evidence="1">
    <location>
        <begin position="157"/>
        <end position="191"/>
    </location>
</feature>
<reference evidence="2" key="1">
    <citation type="submission" date="2022-03" db="EMBL/GenBank/DDBJ databases">
        <authorList>
            <person name="Martin C."/>
        </authorList>
    </citation>
    <scope>NUCLEOTIDE SEQUENCE</scope>
</reference>
<dbReference type="AlphaFoldDB" id="A0A8J1XH84"/>
<sequence length="438" mass="49002">MSNVRTSLDTMAFNPEFSPEASIYRLKPKPIYVGGHSLPTPRMSGYWQTAQDRERLPYVKRNKTIKYPQPQISINSPRHSDQKRLEKSFVELGITSNVVEKTSIGTMTFVSPTNPGLTPFRLGRDGTVARRSASKRVRFDPKPDVSTIINTATSSNSANEIVPRKGTSFKGSTKRKLRNTASPSPEPTAHSRSRFIRGILKNGSTPITRSKTTLGIDGIPEKRSTKDSVQRSTSFVINRKEITYKPSQKPINDTIIQGGTMKGFLSSDKANYDPDKDDIMDIYCSPEKANSILKWLDDVNDIQSTEGRCTDIDNPFSMEANMDNKSEATCEIVYERGSEPLNGKSKNDKTQGDIKDDNLKSDAKLHNEPGDNVKDMDTNNNECKEDEELPTSVEADKKDFNMKTVDSNVRTNDRDNSMDVIRNRGGENETNNDIKNIS</sequence>
<dbReference type="EMBL" id="CAIIXF020000005">
    <property type="protein sequence ID" value="CAH1783556.1"/>
    <property type="molecule type" value="Genomic_DNA"/>
</dbReference>
<feature type="compositionally biased region" description="Basic and acidic residues" evidence="1">
    <location>
        <begin position="345"/>
        <end position="377"/>
    </location>
</feature>
<protein>
    <submittedName>
        <fullName evidence="2">Uncharacterized protein</fullName>
    </submittedName>
</protein>
<feature type="region of interest" description="Disordered" evidence="1">
    <location>
        <begin position="336"/>
        <end position="438"/>
    </location>
</feature>
<comment type="caution">
    <text evidence="2">The sequence shown here is derived from an EMBL/GenBank/DDBJ whole genome shotgun (WGS) entry which is preliminary data.</text>
</comment>